<evidence type="ECO:0000256" key="2">
    <source>
        <dbReference type="ARBA" id="ARBA00023125"/>
    </source>
</evidence>
<evidence type="ECO:0000259" key="5">
    <source>
        <dbReference type="PROSITE" id="PS50977"/>
    </source>
</evidence>
<dbReference type="InterPro" id="IPR025996">
    <property type="entry name" value="MT1864/Rv1816-like_C"/>
</dbReference>
<feature type="domain" description="HTH tetR-type" evidence="5">
    <location>
        <begin position="16"/>
        <end position="76"/>
    </location>
</feature>
<keyword evidence="1" id="KW-0805">Transcription regulation</keyword>
<feature type="DNA-binding region" description="H-T-H motif" evidence="4">
    <location>
        <begin position="39"/>
        <end position="58"/>
    </location>
</feature>
<dbReference type="InterPro" id="IPR001647">
    <property type="entry name" value="HTH_TetR"/>
</dbReference>
<evidence type="ECO:0000256" key="1">
    <source>
        <dbReference type="ARBA" id="ARBA00023015"/>
    </source>
</evidence>
<dbReference type="Proteomes" id="UP001623232">
    <property type="component" value="Chromosome"/>
</dbReference>
<keyword evidence="7" id="KW-1185">Reference proteome</keyword>
<keyword evidence="2 4" id="KW-0238">DNA-binding</keyword>
<accession>A0ABZ2XRA7</accession>
<dbReference type="SUPFAM" id="SSF46689">
    <property type="entry name" value="Homeodomain-like"/>
    <property type="match status" value="1"/>
</dbReference>
<dbReference type="Pfam" id="PF13305">
    <property type="entry name" value="TetR_C_33"/>
    <property type="match status" value="1"/>
</dbReference>
<reference evidence="6 7" key="1">
    <citation type="submission" date="2023-04" db="EMBL/GenBank/DDBJ databases">
        <title>Complete genome sequence of Alisedimentitalea scapharcae.</title>
        <authorList>
            <person name="Rong J.-C."/>
            <person name="Yi M.-L."/>
            <person name="Zhao Q."/>
        </authorList>
    </citation>
    <scope>NUCLEOTIDE SEQUENCE [LARGE SCALE GENOMIC DNA]</scope>
    <source>
        <strain evidence="6 7">KCTC 42119</strain>
    </source>
</reference>
<dbReference type="Gene3D" id="1.10.357.10">
    <property type="entry name" value="Tetracycline Repressor, domain 2"/>
    <property type="match status" value="1"/>
</dbReference>
<dbReference type="InterPro" id="IPR009057">
    <property type="entry name" value="Homeodomain-like_sf"/>
</dbReference>
<dbReference type="EMBL" id="CP123584">
    <property type="protein sequence ID" value="WZK87922.1"/>
    <property type="molecule type" value="Genomic_DNA"/>
</dbReference>
<gene>
    <name evidence="6" type="ORF">QEZ52_15095</name>
</gene>
<dbReference type="PROSITE" id="PS50977">
    <property type="entry name" value="HTH_TETR_2"/>
    <property type="match status" value="1"/>
</dbReference>
<evidence type="ECO:0000256" key="3">
    <source>
        <dbReference type="ARBA" id="ARBA00023163"/>
    </source>
</evidence>
<dbReference type="InterPro" id="IPR036271">
    <property type="entry name" value="Tet_transcr_reg_TetR-rel_C_sf"/>
</dbReference>
<keyword evidence="3" id="KW-0804">Transcription</keyword>
<dbReference type="SUPFAM" id="SSF48498">
    <property type="entry name" value="Tetracyclin repressor-like, C-terminal domain"/>
    <property type="match status" value="1"/>
</dbReference>
<dbReference type="RefSeq" id="WP_406645258.1">
    <property type="nucleotide sequence ID" value="NZ_CP123584.1"/>
</dbReference>
<evidence type="ECO:0000313" key="7">
    <source>
        <dbReference type="Proteomes" id="UP001623232"/>
    </source>
</evidence>
<sequence>MRPMSRTAPRSTHHHGNLRQALIQAGIDLLEEGGISALTLRKCAVRAGVSHAAPAHHFDGLSGLKSAIAEEAFERFSTYLQTARDAGEQTDAGRLRSVCRGYLQFGIDHSGILNVIFGQLGLASLKPGNRETAHAYLILRGVCAPFVTAPMDPRVVEIRVWSLIHGFTLLAMSGEFNDADRSLDMDLFDAVMDVLPQIATPNAS</sequence>
<evidence type="ECO:0000256" key="4">
    <source>
        <dbReference type="PROSITE-ProRule" id="PRU00335"/>
    </source>
</evidence>
<organism evidence="6 7">
    <name type="scientific">Aliisedimentitalea scapharcae</name>
    <dbReference type="NCBI Taxonomy" id="1524259"/>
    <lineage>
        <taxon>Bacteria</taxon>
        <taxon>Pseudomonadati</taxon>
        <taxon>Pseudomonadota</taxon>
        <taxon>Alphaproteobacteria</taxon>
        <taxon>Rhodobacterales</taxon>
        <taxon>Roseobacteraceae</taxon>
        <taxon>Aliisedimentitalea</taxon>
    </lineage>
</organism>
<proteinExistence type="predicted"/>
<protein>
    <submittedName>
        <fullName evidence="6">TetR/AcrR family transcriptional regulator</fullName>
    </submittedName>
</protein>
<evidence type="ECO:0000313" key="6">
    <source>
        <dbReference type="EMBL" id="WZK87922.1"/>
    </source>
</evidence>
<name>A0ABZ2XRA7_9RHOB</name>